<dbReference type="InterPro" id="IPR001667">
    <property type="entry name" value="DDH_dom"/>
</dbReference>
<dbReference type="OrthoDB" id="18016at2157"/>
<proteinExistence type="predicted"/>
<dbReference type="InterPro" id="IPR038763">
    <property type="entry name" value="DHH_sf"/>
</dbReference>
<organism evidence="2 3">
    <name type="scientific">Pyrodictium occultum</name>
    <dbReference type="NCBI Taxonomy" id="2309"/>
    <lineage>
        <taxon>Archaea</taxon>
        <taxon>Thermoproteota</taxon>
        <taxon>Thermoprotei</taxon>
        <taxon>Desulfurococcales</taxon>
        <taxon>Pyrodictiaceae</taxon>
        <taxon>Pyrodictium</taxon>
    </lineage>
</organism>
<dbReference type="STRING" id="2309.CF15_07870"/>
<dbReference type="AlphaFoldDB" id="A0A0V8RRW8"/>
<gene>
    <name evidence="2" type="ORF">CF15_07870</name>
</gene>
<dbReference type="InterPro" id="IPR052968">
    <property type="entry name" value="Nucleotide_metab_enz"/>
</dbReference>
<name>A0A0V8RRW8_PYROC</name>
<protein>
    <recommendedName>
        <fullName evidence="1">DDH domain-containing protein</fullName>
    </recommendedName>
</protein>
<dbReference type="RefSeq" id="WP_058371461.1">
    <property type="nucleotide sequence ID" value="NZ_LNTB01000002.1"/>
</dbReference>
<comment type="caution">
    <text evidence="2">The sequence shown here is derived from an EMBL/GenBank/DDBJ whole genome shotgun (WGS) entry which is preliminary data.</text>
</comment>
<dbReference type="SUPFAM" id="SSF64182">
    <property type="entry name" value="DHH phosphoesterases"/>
    <property type="match status" value="1"/>
</dbReference>
<evidence type="ECO:0000259" key="1">
    <source>
        <dbReference type="Pfam" id="PF01368"/>
    </source>
</evidence>
<evidence type="ECO:0000313" key="3">
    <source>
        <dbReference type="Proteomes" id="UP000053352"/>
    </source>
</evidence>
<evidence type="ECO:0000313" key="2">
    <source>
        <dbReference type="EMBL" id="KSW10696.1"/>
    </source>
</evidence>
<keyword evidence="3" id="KW-1185">Reference proteome</keyword>
<dbReference type="PANTHER" id="PTHR42146:SF1">
    <property type="entry name" value="OLIGORIBONUCLEASE NRNB"/>
    <property type="match status" value="1"/>
</dbReference>
<feature type="domain" description="DDH" evidence="1">
    <location>
        <begin position="17"/>
        <end position="135"/>
    </location>
</feature>
<dbReference type="Gene3D" id="3.90.1640.30">
    <property type="match status" value="1"/>
</dbReference>
<reference evidence="2 3" key="1">
    <citation type="submission" date="2015-11" db="EMBL/GenBank/DDBJ databases">
        <title>Genome sequence of Pyrodictium occultum PL-19, a marine hyperthermophilic archaeon isolated from Volcano, Italy.</title>
        <authorList>
            <person name="Utturkar S."/>
            <person name="Huber H."/>
            <person name="Leptihn S."/>
            <person name="Brown S."/>
            <person name="Stetter K.O."/>
            <person name="Podar M."/>
        </authorList>
    </citation>
    <scope>NUCLEOTIDE SEQUENCE [LARGE SCALE GENOMIC DNA]</scope>
    <source>
        <strain evidence="2 3">PL-19</strain>
    </source>
</reference>
<dbReference type="Pfam" id="PF01368">
    <property type="entry name" value="DHH"/>
    <property type="match status" value="1"/>
</dbReference>
<accession>A0A0V8RRW8</accession>
<sequence>MAGLEEAWRLLDSARRVHVVSHIDLDGLAAAALLLRWARRRGLEAVHSVAGARGLYRVLRRGLQEAAGRPGTLVVVADLSPRSRSEAEAVAALLRWGQRLAWIDHHEWPPGAREALERAGAVVVHDRSHVTAEIACCVARCGGEDLELVEIARADDSCSEDPRGLAERWRLVLRHLDWEGLRRAAEALAEGDLWPDWARRIYEAEAPRYYEEIRRSTRVDRYEISGVRVAVVTPPPRASGCDVQRLGLVPGPGEVDVAVILYPRGLSIRTWGKLRADCIASRLGGGGHSHVAGAPRPSTSMGPAQVARMVANAAAGCRGL</sequence>
<dbReference type="Proteomes" id="UP000053352">
    <property type="component" value="Unassembled WGS sequence"/>
</dbReference>
<dbReference type="PANTHER" id="PTHR42146">
    <property type="entry name" value="3',5'-CYCLIC-NUCLEOTIDE PHOSPHODIESTERASE"/>
    <property type="match status" value="1"/>
</dbReference>
<dbReference type="EMBL" id="LNTB01000002">
    <property type="protein sequence ID" value="KSW10696.1"/>
    <property type="molecule type" value="Genomic_DNA"/>
</dbReference>